<keyword evidence="1" id="KW-0472">Membrane</keyword>
<dbReference type="EMBL" id="CP019401">
    <property type="protein sequence ID" value="AQU79562.1"/>
    <property type="molecule type" value="Genomic_DNA"/>
</dbReference>
<protein>
    <submittedName>
        <fullName evidence="3">Abortive infection protein</fullName>
    </submittedName>
</protein>
<organism evidence="3 4">
    <name type="scientific">Planococcus faecalis</name>
    <dbReference type="NCBI Taxonomy" id="1598147"/>
    <lineage>
        <taxon>Bacteria</taxon>
        <taxon>Bacillati</taxon>
        <taxon>Bacillota</taxon>
        <taxon>Bacilli</taxon>
        <taxon>Bacillales</taxon>
        <taxon>Caryophanaceae</taxon>
        <taxon>Planococcus</taxon>
    </lineage>
</organism>
<dbReference type="InterPro" id="IPR003675">
    <property type="entry name" value="Rce1/LyrA-like_dom"/>
</dbReference>
<feature type="transmembrane region" description="Helical" evidence="1">
    <location>
        <begin position="149"/>
        <end position="174"/>
    </location>
</feature>
<keyword evidence="1" id="KW-1133">Transmembrane helix</keyword>
<keyword evidence="4" id="KW-1185">Reference proteome</keyword>
<dbReference type="InterPro" id="IPR042150">
    <property type="entry name" value="MmRce1-like"/>
</dbReference>
<accession>A0ABM6ITF2</accession>
<dbReference type="RefSeq" id="WP_078080486.1">
    <property type="nucleotide sequence ID" value="NZ_CP019401.1"/>
</dbReference>
<evidence type="ECO:0000313" key="3">
    <source>
        <dbReference type="EMBL" id="AQU79562.1"/>
    </source>
</evidence>
<reference evidence="3 4" key="1">
    <citation type="submission" date="2017-01" db="EMBL/GenBank/DDBJ databases">
        <title>Planococcus faecalis genome complete sequence.</title>
        <authorList>
            <person name="Lee P.C."/>
        </authorList>
    </citation>
    <scope>NUCLEOTIDE SEQUENCE [LARGE SCALE GENOMIC DNA]</scope>
    <source>
        <strain evidence="3 4">AJ003</strain>
    </source>
</reference>
<dbReference type="PANTHER" id="PTHR35797:SF1">
    <property type="entry name" value="PROTEASE"/>
    <property type="match status" value="1"/>
</dbReference>
<sequence length="263" mass="30545">MKKENHSLVQIGFFLFCTFSITWLSWLTIIIGNRYFDALWYGEPLFWLPMLIGGLGPAFGSYIIYRKYNKEFGKTSFFKFVFGKKINSKAWLIFGFFIIWRFLMIWIAFGINEPIAILYMFLNLPLFIIGGGLEELGWRGFLQPRLERVVSYFPSVIIVGIIWSIWHLPLWLILGTPQSAIPFELYAFLGIVLSFSFTAIYKYTKSLLLTVLSHAWFNGCIGLAVYIGRDGYLQLNLSWIVFLVFIVELIVSAILVIAYNRKK</sequence>
<feature type="transmembrane region" description="Helical" evidence="1">
    <location>
        <begin position="44"/>
        <end position="65"/>
    </location>
</feature>
<feature type="transmembrane region" description="Helical" evidence="1">
    <location>
        <begin position="180"/>
        <end position="200"/>
    </location>
</feature>
<feature type="transmembrane region" description="Helical" evidence="1">
    <location>
        <begin position="239"/>
        <end position="259"/>
    </location>
</feature>
<feature type="transmembrane region" description="Helical" evidence="1">
    <location>
        <begin position="115"/>
        <end position="137"/>
    </location>
</feature>
<feature type="transmembrane region" description="Helical" evidence="1">
    <location>
        <begin position="207"/>
        <end position="227"/>
    </location>
</feature>
<proteinExistence type="predicted"/>
<dbReference type="Proteomes" id="UP000189661">
    <property type="component" value="Chromosome"/>
</dbReference>
<keyword evidence="1" id="KW-0812">Transmembrane</keyword>
<evidence type="ECO:0000313" key="4">
    <source>
        <dbReference type="Proteomes" id="UP000189661"/>
    </source>
</evidence>
<dbReference type="Pfam" id="PF02517">
    <property type="entry name" value="Rce1-like"/>
    <property type="match status" value="1"/>
</dbReference>
<gene>
    <name evidence="3" type="ORF">AJGP001_09955</name>
</gene>
<evidence type="ECO:0000259" key="2">
    <source>
        <dbReference type="Pfam" id="PF02517"/>
    </source>
</evidence>
<name>A0ABM6ITF2_9BACL</name>
<evidence type="ECO:0000256" key="1">
    <source>
        <dbReference type="SAM" id="Phobius"/>
    </source>
</evidence>
<feature type="domain" description="CAAX prenyl protease 2/Lysostaphin resistance protein A-like" evidence="2">
    <location>
        <begin position="121"/>
        <end position="219"/>
    </location>
</feature>
<feature type="transmembrane region" description="Helical" evidence="1">
    <location>
        <begin position="12"/>
        <end position="32"/>
    </location>
</feature>
<feature type="transmembrane region" description="Helical" evidence="1">
    <location>
        <begin position="86"/>
        <end position="109"/>
    </location>
</feature>
<dbReference type="PANTHER" id="PTHR35797">
    <property type="entry name" value="PROTEASE-RELATED"/>
    <property type="match status" value="1"/>
</dbReference>